<evidence type="ECO:0000313" key="2">
    <source>
        <dbReference type="Proteomes" id="UP001501576"/>
    </source>
</evidence>
<accession>A0ABP3NW67</accession>
<dbReference type="RefSeq" id="WP_346160867.1">
    <property type="nucleotide sequence ID" value="NZ_BAAABZ010000071.1"/>
</dbReference>
<gene>
    <name evidence="1" type="ORF">GCM10010390_66020</name>
</gene>
<dbReference type="EMBL" id="BAAABZ010000071">
    <property type="protein sequence ID" value="GAA0554708.1"/>
    <property type="molecule type" value="Genomic_DNA"/>
</dbReference>
<protein>
    <recommendedName>
        <fullName evidence="3">Minor tail protein</fullName>
    </recommendedName>
</protein>
<evidence type="ECO:0000313" key="1">
    <source>
        <dbReference type="EMBL" id="GAA0554708.1"/>
    </source>
</evidence>
<keyword evidence="2" id="KW-1185">Reference proteome</keyword>
<organism evidence="1 2">
    <name type="scientific">Streptomyces mordarskii</name>
    <dbReference type="NCBI Taxonomy" id="1226758"/>
    <lineage>
        <taxon>Bacteria</taxon>
        <taxon>Bacillati</taxon>
        <taxon>Actinomycetota</taxon>
        <taxon>Actinomycetes</taxon>
        <taxon>Kitasatosporales</taxon>
        <taxon>Streptomycetaceae</taxon>
        <taxon>Streptomyces</taxon>
    </lineage>
</organism>
<sequence length="368" mass="40019">MARWRYWTQHALTGETLHPALPLSEVEFGRELNGPGSLTGTLAPRFVRANADLLQPGIALIYVEADGFLRWGGLVWSATPEGGKYAIEAAGWSSYLAHRHDSHGNLNGRAPYTFGDPCKIIRDIWAYAQEQPDGNLGVVVDATTSNAKAGTPEEPWASHRYETPVLGDQVDDLVSEEGAPQYTCHTEYQTNGTVRRRILLGYPRLGARRTDISFRSGVNIVSAPPVQYSGDDYANTVIGTGSGEGTATRFAVNAVRDGRLRLESVLALPTVNGTDALGRRVAAERKRRQIMGDVESIQVRNHPAAPVGSWQIGDDVAVQVNNEWVSWSGWSRITAESIRPGAGDGGEDQITLTLKRADSFHYGSPEVA</sequence>
<name>A0ABP3NW67_9ACTN</name>
<proteinExistence type="predicted"/>
<comment type="caution">
    <text evidence="1">The sequence shown here is derived from an EMBL/GenBank/DDBJ whole genome shotgun (WGS) entry which is preliminary data.</text>
</comment>
<dbReference type="Proteomes" id="UP001501576">
    <property type="component" value="Unassembled WGS sequence"/>
</dbReference>
<reference evidence="2" key="1">
    <citation type="journal article" date="2019" name="Int. J. Syst. Evol. Microbiol.">
        <title>The Global Catalogue of Microorganisms (GCM) 10K type strain sequencing project: providing services to taxonomists for standard genome sequencing and annotation.</title>
        <authorList>
            <consortium name="The Broad Institute Genomics Platform"/>
            <consortium name="The Broad Institute Genome Sequencing Center for Infectious Disease"/>
            <person name="Wu L."/>
            <person name="Ma J."/>
        </authorList>
    </citation>
    <scope>NUCLEOTIDE SEQUENCE [LARGE SCALE GENOMIC DNA]</scope>
    <source>
        <strain evidence="2">JCM 5052</strain>
    </source>
</reference>
<evidence type="ECO:0008006" key="3">
    <source>
        <dbReference type="Google" id="ProtNLM"/>
    </source>
</evidence>